<evidence type="ECO:0000256" key="3">
    <source>
        <dbReference type="ARBA" id="ARBA00022692"/>
    </source>
</evidence>
<evidence type="ECO:0000313" key="9">
    <source>
        <dbReference type="EMBL" id="KAJ5438168.1"/>
    </source>
</evidence>
<dbReference type="AlphaFoldDB" id="A0AAD6BW73"/>
<feature type="transmembrane region" description="Helical" evidence="8">
    <location>
        <begin position="113"/>
        <end position="131"/>
    </location>
</feature>
<evidence type="ECO:0000256" key="7">
    <source>
        <dbReference type="SAM" id="MobiDB-lite"/>
    </source>
</evidence>
<evidence type="ECO:0000256" key="8">
    <source>
        <dbReference type="SAM" id="Phobius"/>
    </source>
</evidence>
<evidence type="ECO:0000313" key="10">
    <source>
        <dbReference type="Proteomes" id="UP001213681"/>
    </source>
</evidence>
<dbReference type="PANTHER" id="PTHR13505:SF7">
    <property type="entry name" value="TRANSMEMBRANE PROTEIN 208"/>
    <property type="match status" value="1"/>
</dbReference>
<dbReference type="GO" id="GO:0005773">
    <property type="term" value="C:vacuole"/>
    <property type="evidence" value="ECO:0007669"/>
    <property type="project" value="GOC"/>
</dbReference>
<dbReference type="PANTHER" id="PTHR13505">
    <property type="entry name" value="TRANSMEMBRANE PROTEIN 208"/>
    <property type="match status" value="1"/>
</dbReference>
<gene>
    <name evidence="9" type="ORF">N7458_009166</name>
</gene>
<reference evidence="9" key="2">
    <citation type="journal article" date="2023" name="IMA Fungus">
        <title>Comparative genomic study of the Penicillium genus elucidates a diverse pangenome and 15 lateral gene transfer events.</title>
        <authorList>
            <person name="Petersen C."/>
            <person name="Sorensen T."/>
            <person name="Nielsen M.R."/>
            <person name="Sondergaard T.E."/>
            <person name="Sorensen J.L."/>
            <person name="Fitzpatrick D.A."/>
            <person name="Frisvad J.C."/>
            <person name="Nielsen K.L."/>
        </authorList>
    </citation>
    <scope>NUCLEOTIDE SEQUENCE</scope>
    <source>
        <strain evidence="9">IBT 16125</strain>
    </source>
</reference>
<comment type="caution">
    <text evidence="9">The sequence shown here is derived from an EMBL/GenBank/DDBJ whole genome shotgun (WGS) entry which is preliminary data.</text>
</comment>
<evidence type="ECO:0000256" key="2">
    <source>
        <dbReference type="ARBA" id="ARBA00009950"/>
    </source>
</evidence>
<evidence type="ECO:0000256" key="6">
    <source>
        <dbReference type="ARBA" id="ARBA00023136"/>
    </source>
</evidence>
<dbReference type="GO" id="GO:0005789">
    <property type="term" value="C:endoplasmic reticulum membrane"/>
    <property type="evidence" value="ECO:0007669"/>
    <property type="project" value="UniProtKB-SubCell"/>
</dbReference>
<name>A0AAD6BW73_9EURO</name>
<keyword evidence="5 8" id="KW-1133">Transmembrane helix</keyword>
<keyword evidence="4" id="KW-0256">Endoplasmic reticulum</keyword>
<dbReference type="InterPro" id="IPR008506">
    <property type="entry name" value="SND2/TMEM208"/>
</dbReference>
<keyword evidence="10" id="KW-1185">Reference proteome</keyword>
<reference evidence="9" key="1">
    <citation type="submission" date="2022-12" db="EMBL/GenBank/DDBJ databases">
        <authorList>
            <person name="Petersen C."/>
        </authorList>
    </citation>
    <scope>NUCLEOTIDE SEQUENCE</scope>
    <source>
        <strain evidence="9">IBT 16125</strain>
    </source>
</reference>
<dbReference type="Proteomes" id="UP001213681">
    <property type="component" value="Unassembled WGS sequence"/>
</dbReference>
<feature type="region of interest" description="Disordered" evidence="7">
    <location>
        <begin position="151"/>
        <end position="182"/>
    </location>
</feature>
<feature type="compositionally biased region" description="Acidic residues" evidence="7">
    <location>
        <begin position="157"/>
        <end position="169"/>
    </location>
</feature>
<dbReference type="EMBL" id="JAPVEA010000008">
    <property type="protein sequence ID" value="KAJ5438168.1"/>
    <property type="molecule type" value="Genomic_DNA"/>
</dbReference>
<sequence>MAQKAAKTLATRNAAVLTRTHLITAALHLLFLILHFTFQRPRSLKPYLLLAVPTLVIEFYLDRVGRPHYNEDGSLRSAGEDLNATGLTEYMWDVLYWTEGCIAAVCIFNDRAWWLWVVVPLYSVYLVYTTVMGVKKGFAGMGGGCGGGGGGGWAGADEQDADEEGEEGGPGEVSSVIAQREF</sequence>
<protein>
    <submittedName>
        <fullName evidence="9">Uncharacterized protein</fullName>
    </submittedName>
</protein>
<evidence type="ECO:0000256" key="5">
    <source>
        <dbReference type="ARBA" id="ARBA00022989"/>
    </source>
</evidence>
<dbReference type="RefSeq" id="XP_056761397.1">
    <property type="nucleotide sequence ID" value="XM_056912548.1"/>
</dbReference>
<comment type="similarity">
    <text evidence="2">Belongs to the TMEM208 family.</text>
</comment>
<proteinExistence type="inferred from homology"/>
<evidence type="ECO:0000256" key="4">
    <source>
        <dbReference type="ARBA" id="ARBA00022824"/>
    </source>
</evidence>
<feature type="transmembrane region" description="Helical" evidence="8">
    <location>
        <begin position="20"/>
        <end position="37"/>
    </location>
</feature>
<organism evidence="9 10">
    <name type="scientific">Penicillium daleae</name>
    <dbReference type="NCBI Taxonomy" id="63821"/>
    <lineage>
        <taxon>Eukaryota</taxon>
        <taxon>Fungi</taxon>
        <taxon>Dikarya</taxon>
        <taxon>Ascomycota</taxon>
        <taxon>Pezizomycotina</taxon>
        <taxon>Eurotiomycetes</taxon>
        <taxon>Eurotiomycetidae</taxon>
        <taxon>Eurotiales</taxon>
        <taxon>Aspergillaceae</taxon>
        <taxon>Penicillium</taxon>
    </lineage>
</organism>
<dbReference type="Pfam" id="PF05620">
    <property type="entry name" value="TMEM208_SND2"/>
    <property type="match status" value="1"/>
</dbReference>
<dbReference type="GeneID" id="81602791"/>
<comment type="subcellular location">
    <subcellularLocation>
        <location evidence="1">Endoplasmic reticulum membrane</location>
        <topology evidence="1">Multi-pass membrane protein</topology>
    </subcellularLocation>
</comment>
<keyword evidence="3 8" id="KW-0812">Transmembrane</keyword>
<keyword evidence="6 8" id="KW-0472">Membrane</keyword>
<evidence type="ECO:0000256" key="1">
    <source>
        <dbReference type="ARBA" id="ARBA00004477"/>
    </source>
</evidence>
<accession>A0AAD6BW73</accession>
<dbReference type="GO" id="GO:0006624">
    <property type="term" value="P:vacuolar protein processing"/>
    <property type="evidence" value="ECO:0007669"/>
    <property type="project" value="TreeGrafter"/>
</dbReference>